<sequence length="71" mass="7942">MPGFIVVGNIQTAFFSYMKQWGGFVMLWGGIDPLVILHGQVNGNCEMNKCVASNECINNGYRKCLQIEQNN</sequence>
<evidence type="ECO:0000313" key="2">
    <source>
        <dbReference type="Proteomes" id="UP000807504"/>
    </source>
</evidence>
<name>A0A8T0ESU7_ARGBR</name>
<keyword evidence="2" id="KW-1185">Reference proteome</keyword>
<organism evidence="1 2">
    <name type="scientific">Argiope bruennichi</name>
    <name type="common">Wasp spider</name>
    <name type="synonym">Aranea bruennichi</name>
    <dbReference type="NCBI Taxonomy" id="94029"/>
    <lineage>
        <taxon>Eukaryota</taxon>
        <taxon>Metazoa</taxon>
        <taxon>Ecdysozoa</taxon>
        <taxon>Arthropoda</taxon>
        <taxon>Chelicerata</taxon>
        <taxon>Arachnida</taxon>
        <taxon>Araneae</taxon>
        <taxon>Araneomorphae</taxon>
        <taxon>Entelegynae</taxon>
        <taxon>Araneoidea</taxon>
        <taxon>Araneidae</taxon>
        <taxon>Argiope</taxon>
    </lineage>
</organism>
<evidence type="ECO:0000313" key="1">
    <source>
        <dbReference type="EMBL" id="KAF8778518.1"/>
    </source>
</evidence>
<reference evidence="1" key="2">
    <citation type="submission" date="2020-06" db="EMBL/GenBank/DDBJ databases">
        <authorList>
            <person name="Sheffer M."/>
        </authorList>
    </citation>
    <scope>NUCLEOTIDE SEQUENCE</scope>
</reference>
<protein>
    <submittedName>
        <fullName evidence="1">Uncharacterized protein</fullName>
    </submittedName>
</protein>
<accession>A0A8T0ESU7</accession>
<comment type="caution">
    <text evidence="1">The sequence shown here is derived from an EMBL/GenBank/DDBJ whole genome shotgun (WGS) entry which is preliminary data.</text>
</comment>
<reference evidence="1" key="1">
    <citation type="journal article" date="2020" name="bioRxiv">
        <title>Chromosome-level reference genome of the European wasp spider Argiope bruennichi: a resource for studies on range expansion and evolutionary adaptation.</title>
        <authorList>
            <person name="Sheffer M.M."/>
            <person name="Hoppe A."/>
            <person name="Krehenwinkel H."/>
            <person name="Uhl G."/>
            <person name="Kuss A.W."/>
            <person name="Jensen L."/>
            <person name="Jensen C."/>
            <person name="Gillespie R.G."/>
            <person name="Hoff K.J."/>
            <person name="Prost S."/>
        </authorList>
    </citation>
    <scope>NUCLEOTIDE SEQUENCE</scope>
</reference>
<gene>
    <name evidence="1" type="ORF">HNY73_015232</name>
</gene>
<dbReference type="EMBL" id="JABXBU010002072">
    <property type="protein sequence ID" value="KAF8778518.1"/>
    <property type="molecule type" value="Genomic_DNA"/>
</dbReference>
<dbReference type="AlphaFoldDB" id="A0A8T0ESU7"/>
<proteinExistence type="predicted"/>
<dbReference type="Proteomes" id="UP000807504">
    <property type="component" value="Unassembled WGS sequence"/>
</dbReference>